<dbReference type="AlphaFoldDB" id="A0A1G2DDZ2"/>
<evidence type="ECO:0000313" key="3">
    <source>
        <dbReference type="Proteomes" id="UP000178534"/>
    </source>
</evidence>
<organism evidence="2 3">
    <name type="scientific">Candidatus Lloydbacteria bacterium RIFCSPLOWO2_01_FULL_50_20</name>
    <dbReference type="NCBI Taxonomy" id="1798665"/>
    <lineage>
        <taxon>Bacteria</taxon>
        <taxon>Candidatus Lloydiibacteriota</taxon>
    </lineage>
</organism>
<evidence type="ECO:0000256" key="1">
    <source>
        <dbReference type="SAM" id="SignalP"/>
    </source>
</evidence>
<proteinExistence type="predicted"/>
<evidence type="ECO:0008006" key="4">
    <source>
        <dbReference type="Google" id="ProtNLM"/>
    </source>
</evidence>
<reference evidence="2 3" key="1">
    <citation type="journal article" date="2016" name="Nat. Commun.">
        <title>Thousands of microbial genomes shed light on interconnected biogeochemical processes in an aquifer system.</title>
        <authorList>
            <person name="Anantharaman K."/>
            <person name="Brown C.T."/>
            <person name="Hug L.A."/>
            <person name="Sharon I."/>
            <person name="Castelle C.J."/>
            <person name="Probst A.J."/>
            <person name="Thomas B.C."/>
            <person name="Singh A."/>
            <person name="Wilkins M.J."/>
            <person name="Karaoz U."/>
            <person name="Brodie E.L."/>
            <person name="Williams K.H."/>
            <person name="Hubbard S.S."/>
            <person name="Banfield J.F."/>
        </authorList>
    </citation>
    <scope>NUCLEOTIDE SEQUENCE [LARGE SCALE GENOMIC DNA]</scope>
</reference>
<protein>
    <recommendedName>
        <fullName evidence="4">Transglycosylase SLT domain-containing protein</fullName>
    </recommendedName>
</protein>
<accession>A0A1G2DDZ2</accession>
<dbReference type="EMBL" id="MHLP01000043">
    <property type="protein sequence ID" value="OGZ11070.1"/>
    <property type="molecule type" value="Genomic_DNA"/>
</dbReference>
<evidence type="ECO:0000313" key="2">
    <source>
        <dbReference type="EMBL" id="OGZ11070.1"/>
    </source>
</evidence>
<name>A0A1G2DDZ2_9BACT</name>
<dbReference type="STRING" id="1798665.A2942_02425"/>
<feature type="signal peptide" evidence="1">
    <location>
        <begin position="1"/>
        <end position="23"/>
    </location>
</feature>
<sequence length="459" mass="52257">MFRFFSMIMIACATAFVGVPAYAQETSATPASVVLERIKTAKGICERQSPSFTTEVVITEEKKAVWKKVKGKKNPQKAWRVTKERSESVTERPIVLCAFSEREQSWHVIHVHVPYPQKTNFQYTLRTPGYRLEHVSGKGVARLVFDAFRVTAEGEEKLIVYRYLHSWFSSEALVKGNNAKRLLEDARFVSYTPLAQDLFSNELLAMGMRYLYGELMEAFRELRAAREPSKTFPEELLADVIDWRIPFALAANEQMDHDKFNADEWSTTANVYTEFALDGPEAFMWSFSNFPYKGRTEHAAGVMQFTNHMGTYDSVRKECPRARLDPDFLRGAQDLRNALKASICLLDIELARLPGVHAQYRSNPAIGGVYPVIAYNAGAGRARSAYNAITSNGIDLEQADLGLPQQIFTRKQNCRTCGKKKTKSALQVLPRETEMYIKKYIYVLKFIQEFQLERTQPAG</sequence>
<comment type="caution">
    <text evidence="2">The sequence shown here is derived from an EMBL/GenBank/DDBJ whole genome shotgun (WGS) entry which is preliminary data.</text>
</comment>
<keyword evidence="1" id="KW-0732">Signal</keyword>
<dbReference type="Proteomes" id="UP000178534">
    <property type="component" value="Unassembled WGS sequence"/>
</dbReference>
<gene>
    <name evidence="2" type="ORF">A2942_02425</name>
</gene>
<feature type="chain" id="PRO_5009582563" description="Transglycosylase SLT domain-containing protein" evidence="1">
    <location>
        <begin position="24"/>
        <end position="459"/>
    </location>
</feature>